<comment type="caution">
    <text evidence="3">The sequence shown here is derived from an EMBL/GenBank/DDBJ whole genome shotgun (WGS) entry which is preliminary data.</text>
</comment>
<dbReference type="PROSITE" id="PS51085">
    <property type="entry name" value="2FE2S_FER_2"/>
    <property type="match status" value="1"/>
</dbReference>
<dbReference type="RefSeq" id="WP_029991114.1">
    <property type="nucleotide sequence ID" value="NZ_ATMJ01000041.1"/>
</dbReference>
<dbReference type="GO" id="GO:0030170">
    <property type="term" value="F:pyridoxal phosphate binding"/>
    <property type="evidence" value="ECO:0007669"/>
    <property type="project" value="InterPro"/>
</dbReference>
<dbReference type="InterPro" id="IPR005302">
    <property type="entry name" value="MoCF_Sase_C"/>
</dbReference>
<evidence type="ECO:0000313" key="4">
    <source>
        <dbReference type="Proteomes" id="UP000028602"/>
    </source>
</evidence>
<dbReference type="InterPro" id="IPR012675">
    <property type="entry name" value="Beta-grasp_dom_sf"/>
</dbReference>
<protein>
    <submittedName>
        <fullName evidence="3">Family 1 ferredoxin-NADPH reductase</fullName>
    </submittedName>
</protein>
<dbReference type="SUPFAM" id="SSF54292">
    <property type="entry name" value="2Fe-2S ferredoxin-like"/>
    <property type="match status" value="1"/>
</dbReference>
<dbReference type="PANTHER" id="PTHR14237">
    <property type="entry name" value="MOLYBDOPTERIN COFACTOR SULFURASE MOSC"/>
    <property type="match status" value="1"/>
</dbReference>
<dbReference type="EMBL" id="JMPR01000040">
    <property type="protein sequence ID" value="KFD18106.1"/>
    <property type="molecule type" value="Genomic_DNA"/>
</dbReference>
<dbReference type="Gene3D" id="3.10.20.30">
    <property type="match status" value="1"/>
</dbReference>
<keyword evidence="4" id="KW-1185">Reference proteome</keyword>
<dbReference type="GO" id="GO:0030151">
    <property type="term" value="F:molybdenum ion binding"/>
    <property type="evidence" value="ECO:0007669"/>
    <property type="project" value="InterPro"/>
</dbReference>
<dbReference type="AlphaFoldDB" id="A0A085JCB0"/>
<evidence type="ECO:0000259" key="2">
    <source>
        <dbReference type="PROSITE" id="PS51340"/>
    </source>
</evidence>
<accession>A0A085JCB0</accession>
<dbReference type="PROSITE" id="PS51340">
    <property type="entry name" value="MOSC"/>
    <property type="match status" value="1"/>
</dbReference>
<proteinExistence type="predicted"/>
<dbReference type="Pfam" id="PF00111">
    <property type="entry name" value="Fer2"/>
    <property type="match status" value="1"/>
</dbReference>
<evidence type="ECO:0000259" key="1">
    <source>
        <dbReference type="PROSITE" id="PS51085"/>
    </source>
</evidence>
<dbReference type="Proteomes" id="UP000028602">
    <property type="component" value="Unassembled WGS sequence"/>
</dbReference>
<dbReference type="CDD" id="cd00207">
    <property type="entry name" value="fer2"/>
    <property type="match status" value="1"/>
</dbReference>
<organism evidence="3 4">
    <name type="scientific">Tatumella ptyseos ATCC 33301</name>
    <dbReference type="NCBI Taxonomy" id="1005995"/>
    <lineage>
        <taxon>Bacteria</taxon>
        <taxon>Pseudomonadati</taxon>
        <taxon>Pseudomonadota</taxon>
        <taxon>Gammaproteobacteria</taxon>
        <taxon>Enterobacterales</taxon>
        <taxon>Erwiniaceae</taxon>
        <taxon>Tatumella</taxon>
    </lineage>
</organism>
<dbReference type="Pfam" id="PF03473">
    <property type="entry name" value="MOSC"/>
    <property type="match status" value="1"/>
</dbReference>
<feature type="domain" description="2Fe-2S ferredoxin-type" evidence="1">
    <location>
        <begin position="290"/>
        <end position="372"/>
    </location>
</feature>
<dbReference type="eggNOG" id="COG0633">
    <property type="taxonomic scope" value="Bacteria"/>
</dbReference>
<dbReference type="eggNOG" id="COG3217">
    <property type="taxonomic scope" value="Bacteria"/>
</dbReference>
<dbReference type="PANTHER" id="PTHR14237:SF19">
    <property type="entry name" value="MITOCHONDRIAL AMIDOXIME REDUCING COMPONENT 1"/>
    <property type="match status" value="1"/>
</dbReference>
<sequence>MISLSRLFIHPVKSMRGTAVSQSLVRPAGLAWDRLFMITDTEGTFITARRFPEMVLFTPLIVAEGLFLQAKDGSQALVRFDEFSASGETTEVWGSRFDAYIAPESINRWLSTFFPHPVQLRWIGENPARRVKRAPDVPLGFADGYPFLLINERSFHDLQNRCPAGIRIEQFRPNLVVSGAPAWDEDEWSVIRVGEVTFDVAKPCSRCVLTTVSTERGVAHPAGEPMKTLKTFRQAADDSGDIDFGLNLIARNSGVIRCGDNVAVLARKPARLYADTVPETSTATGGSPAAAIDITCQGKTFRGNNQQILLEQLENAGLRIPYSCRMGSCGCCRLTLESGEVTPLNAGAIDGNTILSCSCIPQSPIVLGENRR</sequence>
<dbReference type="GO" id="GO:0003824">
    <property type="term" value="F:catalytic activity"/>
    <property type="evidence" value="ECO:0007669"/>
    <property type="project" value="InterPro"/>
</dbReference>
<evidence type="ECO:0000313" key="3">
    <source>
        <dbReference type="EMBL" id="KFD18106.1"/>
    </source>
</evidence>
<reference evidence="3 4" key="1">
    <citation type="submission" date="2014-05" db="EMBL/GenBank/DDBJ databases">
        <title>ATOL: Assembling a taxonomically balanced genome-scale reconstruction of the evolutionary history of the Enterobacteriaceae.</title>
        <authorList>
            <person name="Plunkett G.III."/>
            <person name="Neeno-Eckwall E.C."/>
            <person name="Glasner J.D."/>
            <person name="Perna N.T."/>
        </authorList>
    </citation>
    <scope>NUCLEOTIDE SEQUENCE [LARGE SCALE GENOMIC DNA]</scope>
    <source>
        <strain evidence="3 4">ATCC 33301</strain>
    </source>
</reference>
<gene>
    <name evidence="3" type="primary">ycbX</name>
    <name evidence="3" type="ORF">GTPT_2707</name>
</gene>
<feature type="domain" description="MOSC" evidence="2">
    <location>
        <begin position="118"/>
        <end position="265"/>
    </location>
</feature>
<dbReference type="SUPFAM" id="SSF141673">
    <property type="entry name" value="MOSC N-terminal domain-like"/>
    <property type="match status" value="1"/>
</dbReference>
<dbReference type="SUPFAM" id="SSF50800">
    <property type="entry name" value="PK beta-barrel domain-like"/>
    <property type="match status" value="1"/>
</dbReference>
<dbReference type="InterPro" id="IPR011037">
    <property type="entry name" value="Pyrv_Knase-like_insert_dom_sf"/>
</dbReference>
<name>A0A085JCB0_9GAMM</name>
<dbReference type="InterPro" id="IPR036010">
    <property type="entry name" value="2Fe-2S_ferredoxin-like_sf"/>
</dbReference>
<dbReference type="InterPro" id="IPR001041">
    <property type="entry name" value="2Fe-2S_ferredoxin-type"/>
</dbReference>
<dbReference type="InterPro" id="IPR005303">
    <property type="entry name" value="MOCOS_middle"/>
</dbReference>
<dbReference type="GO" id="GO:0051536">
    <property type="term" value="F:iron-sulfur cluster binding"/>
    <property type="evidence" value="ECO:0007669"/>
    <property type="project" value="InterPro"/>
</dbReference>
<dbReference type="Pfam" id="PF03476">
    <property type="entry name" value="MOSC_N"/>
    <property type="match status" value="1"/>
</dbReference>
<dbReference type="OrthoDB" id="581532at2"/>